<organism evidence="1 2">
    <name type="scientific">Solanum tuberosum</name>
    <name type="common">Potato</name>
    <dbReference type="NCBI Taxonomy" id="4113"/>
    <lineage>
        <taxon>Eukaryota</taxon>
        <taxon>Viridiplantae</taxon>
        <taxon>Streptophyta</taxon>
        <taxon>Embryophyta</taxon>
        <taxon>Tracheophyta</taxon>
        <taxon>Spermatophyta</taxon>
        <taxon>Magnoliopsida</taxon>
        <taxon>eudicotyledons</taxon>
        <taxon>Gunneridae</taxon>
        <taxon>Pentapetalae</taxon>
        <taxon>asterids</taxon>
        <taxon>lamiids</taxon>
        <taxon>Solanales</taxon>
        <taxon>Solanaceae</taxon>
        <taxon>Solanoideae</taxon>
        <taxon>Solaneae</taxon>
        <taxon>Solanum</taxon>
    </lineage>
</organism>
<protein>
    <submittedName>
        <fullName evidence="1">Uncharacterized protein</fullName>
    </submittedName>
</protein>
<proteinExistence type="predicted"/>
<evidence type="ECO:0000313" key="1">
    <source>
        <dbReference type="EMBL" id="KAH0738420.1"/>
    </source>
</evidence>
<accession>A0ABQ7TV88</accession>
<dbReference type="EMBL" id="JAIVGD010000028">
    <property type="protein sequence ID" value="KAH0738420.1"/>
    <property type="molecule type" value="Genomic_DNA"/>
</dbReference>
<reference evidence="1 2" key="1">
    <citation type="journal article" date="2021" name="bioRxiv">
        <title>Chromosome-scale and haplotype-resolved genome assembly of a tetraploid potato cultivar.</title>
        <authorList>
            <person name="Sun H."/>
            <person name="Jiao W.-B."/>
            <person name="Krause K."/>
            <person name="Campoy J.A."/>
            <person name="Goel M."/>
            <person name="Folz-Donahue K."/>
            <person name="Kukat C."/>
            <person name="Huettel B."/>
            <person name="Schneeberger K."/>
        </authorList>
    </citation>
    <scope>NUCLEOTIDE SEQUENCE [LARGE SCALE GENOMIC DNA]</scope>
    <source>
        <strain evidence="1">SolTubOtavaFocal</strain>
        <tissue evidence="1">Leaves</tissue>
    </source>
</reference>
<dbReference type="Proteomes" id="UP000826656">
    <property type="component" value="Unassembled WGS sequence"/>
</dbReference>
<comment type="caution">
    <text evidence="1">The sequence shown here is derived from an EMBL/GenBank/DDBJ whole genome shotgun (WGS) entry which is preliminary data.</text>
</comment>
<gene>
    <name evidence="1" type="ORF">KY290_037125</name>
</gene>
<name>A0ABQ7TV88_SOLTU</name>
<evidence type="ECO:0000313" key="2">
    <source>
        <dbReference type="Proteomes" id="UP000826656"/>
    </source>
</evidence>
<keyword evidence="2" id="KW-1185">Reference proteome</keyword>
<sequence length="135" mass="15540">MRIRYGAGGVISTHSIDGCDWKLLNELEGQQCCQLGRDLKLIYIWHPNRLVQFSTRTRPTTYRLSPEVYEHRKNYQLCFRCGDKYAPGYKFEEQALIDVVIEVEIQLETQEAICPSALAGNHNREALIALLTPKL</sequence>